<dbReference type="AlphaFoldDB" id="A0A1G6Q1L1"/>
<dbReference type="InterPro" id="IPR004358">
    <property type="entry name" value="Sig_transdc_His_kin-like_C"/>
</dbReference>
<feature type="modified residue" description="Phosphohistidine" evidence="8">
    <location>
        <position position="47"/>
    </location>
</feature>
<dbReference type="SUPFAM" id="SSF47384">
    <property type="entry name" value="Homodimeric domain of signal transducing histidine kinase"/>
    <property type="match status" value="1"/>
</dbReference>
<sequence length="771" mass="81288">MDDIDDIVREFLIESYENLDQLDQDLVALEGAPGSRDLLSSVFRTIHTIKGTSGFLAFSDLERVAHVGESLLVELRDGRREMDQHTTDVLLRMVDTIRDLLGCIESTGAESGIEVDGVIAVIQAALDGTDVTEAADAGTPDHAVIAAPTPAPAAAAPTPAAPAPAAPPAPAAVRVAPAPIKPVAAVQVDVPDAPTSRATSDSSIRVDVDLLDALMRQVGELVLVRNQIAQLAGSDSDAELTRSSQRLSLIASELQEGVMKTRMQPIDHIWSKMPRIVRDLSSACGREVRLDMIGGDTELDRSLLESVKDPLTHLVRNAIDHGIESAADRLAAGKPSTGVLTLRAYHAGGQVMVEVRDDGAGINPERVAAKAIERGLKTVEQLEAMAPADLLNLVFLPGFSTAAAVTNVSGRGVGMDVVRSNIESIGGAVEVDSEVGRGTTWRLRIPLTLAIMPALTVRSGSEIYAIPQVNLQELVALDTQKTQEAIEHIGSAEVYRLRGSLLPLVRLSDVLGQPRGDAGSAVIAVLQADNQRFGLVVDRVLNNEEIVVKPLAAQLKSIGVFAGATLMGDGQVALILDVQTIARRTLTGEIVDTDQRATAGRATSSAEVNELLVVGIGSGRRVAIPLALVTRLELIAADRVELVGGHEVIQYRDAIVPISRLARSLGSYDDDAGEEIPLVVFTRGARTVAMVVSEIVEIVSDDGAGHSTVDDIGLLGSIVLSGRVTELLDVPAALTQVDPRFYDDASDDPSAELGGTLAAGLDPRSAEMVGV</sequence>
<evidence type="ECO:0000256" key="4">
    <source>
        <dbReference type="ARBA" id="ARBA00022553"/>
    </source>
</evidence>
<comment type="catalytic activity">
    <reaction evidence="1">
        <text>ATP + protein L-histidine = ADP + protein N-phospho-L-histidine.</text>
        <dbReference type="EC" id="2.7.13.3"/>
    </reaction>
</comment>
<dbReference type="Gene3D" id="2.40.50.180">
    <property type="entry name" value="CheA-289, Domain 4"/>
    <property type="match status" value="1"/>
</dbReference>
<dbReference type="InterPro" id="IPR037006">
    <property type="entry name" value="CheA-like_homodim_sf"/>
</dbReference>
<dbReference type="EMBL" id="FMYH01000004">
    <property type="protein sequence ID" value="SDC85527.1"/>
    <property type="molecule type" value="Genomic_DNA"/>
</dbReference>
<dbReference type="InterPro" id="IPR036061">
    <property type="entry name" value="CheW-like_dom_sf"/>
</dbReference>
<evidence type="ECO:0000256" key="6">
    <source>
        <dbReference type="ARBA" id="ARBA00022777"/>
    </source>
</evidence>
<name>A0A1G6Q1L1_9MICO</name>
<evidence type="ECO:0000256" key="3">
    <source>
        <dbReference type="ARBA" id="ARBA00012438"/>
    </source>
</evidence>
<dbReference type="SMART" id="SM00073">
    <property type="entry name" value="HPT"/>
    <property type="match status" value="1"/>
</dbReference>
<dbReference type="STRING" id="1814289.SAMN05216410_2398"/>
<evidence type="ECO:0000259" key="10">
    <source>
        <dbReference type="PROSITE" id="PS50851"/>
    </source>
</evidence>
<dbReference type="InterPro" id="IPR051315">
    <property type="entry name" value="Bact_Chemotaxis_CheA"/>
</dbReference>
<dbReference type="SMART" id="SM00387">
    <property type="entry name" value="HATPase_c"/>
    <property type="match status" value="1"/>
</dbReference>
<dbReference type="SUPFAM" id="SSF47226">
    <property type="entry name" value="Histidine-containing phosphotransfer domain, HPT domain"/>
    <property type="match status" value="1"/>
</dbReference>
<dbReference type="PRINTS" id="PR00344">
    <property type="entry name" value="BCTRLSENSOR"/>
</dbReference>
<reference evidence="12 13" key="1">
    <citation type="submission" date="2016-09" db="EMBL/GenBank/DDBJ databases">
        <authorList>
            <person name="Capua I."/>
            <person name="De Benedictis P."/>
            <person name="Joannis T."/>
            <person name="Lombin L.H."/>
            <person name="Cattoli G."/>
        </authorList>
    </citation>
    <scope>NUCLEOTIDE SEQUENCE [LARGE SCALE GENOMIC DNA]</scope>
    <source>
        <strain evidence="12 13">ISLP-3</strain>
    </source>
</reference>
<evidence type="ECO:0000313" key="13">
    <source>
        <dbReference type="Proteomes" id="UP000199039"/>
    </source>
</evidence>
<evidence type="ECO:0000313" key="12">
    <source>
        <dbReference type="EMBL" id="SDC85527.1"/>
    </source>
</evidence>
<dbReference type="RefSeq" id="WP_093183498.1">
    <property type="nucleotide sequence ID" value="NZ_FMYH01000004.1"/>
</dbReference>
<dbReference type="InterPro" id="IPR036890">
    <property type="entry name" value="HATPase_C_sf"/>
</dbReference>
<dbReference type="Gene3D" id="2.30.30.40">
    <property type="entry name" value="SH3 Domains"/>
    <property type="match status" value="1"/>
</dbReference>
<dbReference type="InterPro" id="IPR002545">
    <property type="entry name" value="CheW-lke_dom"/>
</dbReference>
<evidence type="ECO:0000256" key="1">
    <source>
        <dbReference type="ARBA" id="ARBA00000085"/>
    </source>
</evidence>
<dbReference type="InterPro" id="IPR036097">
    <property type="entry name" value="HisK_dim/P_sf"/>
</dbReference>
<protein>
    <recommendedName>
        <fullName evidence="3">histidine kinase</fullName>
        <ecNumber evidence="3">2.7.13.3</ecNumber>
    </recommendedName>
</protein>
<feature type="domain" description="CheW-like" evidence="10">
    <location>
        <begin position="451"/>
        <end position="587"/>
    </location>
</feature>
<dbReference type="Proteomes" id="UP000199039">
    <property type="component" value="Unassembled WGS sequence"/>
</dbReference>
<dbReference type="Pfam" id="PF01627">
    <property type="entry name" value="Hpt"/>
    <property type="match status" value="1"/>
</dbReference>
<proteinExistence type="predicted"/>
<dbReference type="Pfam" id="PF01584">
    <property type="entry name" value="CheW"/>
    <property type="match status" value="2"/>
</dbReference>
<feature type="domain" description="Histidine kinase" evidence="9">
    <location>
        <begin position="240"/>
        <end position="449"/>
    </location>
</feature>
<dbReference type="Gene3D" id="1.20.120.160">
    <property type="entry name" value="HPT domain"/>
    <property type="match status" value="1"/>
</dbReference>
<dbReference type="SMART" id="SM01231">
    <property type="entry name" value="H-kinase_dim"/>
    <property type="match status" value="1"/>
</dbReference>
<dbReference type="SMART" id="SM00260">
    <property type="entry name" value="CheW"/>
    <property type="match status" value="2"/>
</dbReference>
<dbReference type="InterPro" id="IPR008207">
    <property type="entry name" value="Sig_transdc_His_kin_Hpt_dom"/>
</dbReference>
<dbReference type="PANTHER" id="PTHR43395:SF1">
    <property type="entry name" value="CHEMOTAXIS PROTEIN CHEA"/>
    <property type="match status" value="1"/>
</dbReference>
<dbReference type="GO" id="GO:0000155">
    <property type="term" value="F:phosphorelay sensor kinase activity"/>
    <property type="evidence" value="ECO:0007669"/>
    <property type="project" value="InterPro"/>
</dbReference>
<dbReference type="SUPFAM" id="SSF50341">
    <property type="entry name" value="CheW-like"/>
    <property type="match status" value="2"/>
</dbReference>
<evidence type="ECO:0000256" key="8">
    <source>
        <dbReference type="PROSITE-ProRule" id="PRU00110"/>
    </source>
</evidence>
<keyword evidence="13" id="KW-1185">Reference proteome</keyword>
<dbReference type="InterPro" id="IPR005467">
    <property type="entry name" value="His_kinase_dom"/>
</dbReference>
<dbReference type="Pfam" id="PF02518">
    <property type="entry name" value="HATPase_c"/>
    <property type="match status" value="1"/>
</dbReference>
<feature type="domain" description="HPt" evidence="11">
    <location>
        <begin position="1"/>
        <end position="107"/>
    </location>
</feature>
<evidence type="ECO:0000256" key="2">
    <source>
        <dbReference type="ARBA" id="ARBA00004236"/>
    </source>
</evidence>
<evidence type="ECO:0000259" key="9">
    <source>
        <dbReference type="PROSITE" id="PS50109"/>
    </source>
</evidence>
<dbReference type="GO" id="GO:0005737">
    <property type="term" value="C:cytoplasm"/>
    <property type="evidence" value="ECO:0007669"/>
    <property type="project" value="InterPro"/>
</dbReference>
<evidence type="ECO:0000256" key="7">
    <source>
        <dbReference type="ARBA" id="ARBA00023012"/>
    </source>
</evidence>
<dbReference type="Gene3D" id="3.30.565.10">
    <property type="entry name" value="Histidine kinase-like ATPase, C-terminal domain"/>
    <property type="match status" value="1"/>
</dbReference>
<dbReference type="PANTHER" id="PTHR43395">
    <property type="entry name" value="SENSOR HISTIDINE KINASE CHEA"/>
    <property type="match status" value="1"/>
</dbReference>
<keyword evidence="5" id="KW-0808">Transferase</keyword>
<dbReference type="GO" id="GO:0006935">
    <property type="term" value="P:chemotaxis"/>
    <property type="evidence" value="ECO:0007669"/>
    <property type="project" value="InterPro"/>
</dbReference>
<dbReference type="PROSITE" id="PS50894">
    <property type="entry name" value="HPT"/>
    <property type="match status" value="1"/>
</dbReference>
<dbReference type="EC" id="2.7.13.3" evidence="3"/>
<evidence type="ECO:0000256" key="5">
    <source>
        <dbReference type="ARBA" id="ARBA00022679"/>
    </source>
</evidence>
<feature type="domain" description="CheW-like" evidence="10">
    <location>
        <begin position="608"/>
        <end position="739"/>
    </location>
</feature>
<dbReference type="PROSITE" id="PS50851">
    <property type="entry name" value="CHEW"/>
    <property type="match status" value="2"/>
</dbReference>
<dbReference type="CDD" id="cd16916">
    <property type="entry name" value="HATPase_CheA-like"/>
    <property type="match status" value="1"/>
</dbReference>
<keyword evidence="4 8" id="KW-0597">Phosphoprotein</keyword>
<dbReference type="Gene3D" id="1.10.287.560">
    <property type="entry name" value="Histidine kinase CheA-like, homodimeric domain"/>
    <property type="match status" value="1"/>
</dbReference>
<keyword evidence="6 12" id="KW-0418">Kinase</keyword>
<dbReference type="FunFam" id="3.30.565.10:FF:000016">
    <property type="entry name" value="Chemotaxis protein CheA, putative"/>
    <property type="match status" value="1"/>
</dbReference>
<dbReference type="Pfam" id="PF02895">
    <property type="entry name" value="H-kinase_dim"/>
    <property type="match status" value="1"/>
</dbReference>
<dbReference type="InterPro" id="IPR003594">
    <property type="entry name" value="HATPase_dom"/>
</dbReference>
<dbReference type="InterPro" id="IPR004105">
    <property type="entry name" value="CheA-like_dim"/>
</dbReference>
<dbReference type="GO" id="GO:0005886">
    <property type="term" value="C:plasma membrane"/>
    <property type="evidence" value="ECO:0007669"/>
    <property type="project" value="UniProtKB-SubCell"/>
</dbReference>
<dbReference type="CDD" id="cd00088">
    <property type="entry name" value="HPT"/>
    <property type="match status" value="1"/>
</dbReference>
<comment type="subcellular location">
    <subcellularLocation>
        <location evidence="2">Cell membrane</location>
    </subcellularLocation>
</comment>
<dbReference type="OrthoDB" id="9803176at2"/>
<dbReference type="InterPro" id="IPR036641">
    <property type="entry name" value="HPT_dom_sf"/>
</dbReference>
<keyword evidence="7" id="KW-0902">Two-component regulatory system</keyword>
<dbReference type="PROSITE" id="PS50109">
    <property type="entry name" value="HIS_KIN"/>
    <property type="match status" value="1"/>
</dbReference>
<dbReference type="SUPFAM" id="SSF55874">
    <property type="entry name" value="ATPase domain of HSP90 chaperone/DNA topoisomerase II/histidine kinase"/>
    <property type="match status" value="1"/>
</dbReference>
<evidence type="ECO:0000259" key="11">
    <source>
        <dbReference type="PROSITE" id="PS50894"/>
    </source>
</evidence>
<accession>A0A1G6Q1L1</accession>
<organism evidence="12 13">
    <name type="scientific">Sanguibacter gelidistatuariae</name>
    <dbReference type="NCBI Taxonomy" id="1814289"/>
    <lineage>
        <taxon>Bacteria</taxon>
        <taxon>Bacillati</taxon>
        <taxon>Actinomycetota</taxon>
        <taxon>Actinomycetes</taxon>
        <taxon>Micrococcales</taxon>
        <taxon>Sanguibacteraceae</taxon>
        <taxon>Sanguibacter</taxon>
    </lineage>
</organism>
<gene>
    <name evidence="12" type="ORF">SAMN05216410_2398</name>
</gene>